<dbReference type="InterPro" id="IPR019734">
    <property type="entry name" value="TPR_rpt"/>
</dbReference>
<dbReference type="PANTHER" id="PTHR46512:SF10">
    <property type="entry name" value="FK506-BINDING PROTEIN-LIKE"/>
    <property type="match status" value="1"/>
</dbReference>
<proteinExistence type="predicted"/>
<protein>
    <submittedName>
        <fullName evidence="2">Tetratricopeptide repeat protein 9C</fullName>
    </submittedName>
</protein>
<dbReference type="PANTHER" id="PTHR46512">
    <property type="entry name" value="PEPTIDYLPROLYL ISOMERASE"/>
    <property type="match status" value="1"/>
</dbReference>
<name>A0A226DCV4_FOLCA</name>
<dbReference type="InterPro" id="IPR011990">
    <property type="entry name" value="TPR-like_helical_dom_sf"/>
</dbReference>
<dbReference type="EMBL" id="LNIX01000025">
    <property type="protein sequence ID" value="OXA42768.1"/>
    <property type="molecule type" value="Genomic_DNA"/>
</dbReference>
<gene>
    <name evidence="2" type="ORF">Fcan01_22604</name>
</gene>
<dbReference type="Proteomes" id="UP000198287">
    <property type="component" value="Unassembled WGS sequence"/>
</dbReference>
<dbReference type="STRING" id="158441.A0A226DCV4"/>
<comment type="caution">
    <text evidence="2">The sequence shown here is derived from an EMBL/GenBank/DDBJ whole genome shotgun (WGS) entry which is preliminary data.</text>
</comment>
<sequence>MKNYNMGSAQLLWTVTIPDGTISKLANTTASSECLLAAAHMCSPLEATSVSFTLEIIKELQDADQESKSPLPPLPTFHLSSYFPNSDLAVTHLSAVIGLTSSTPVDRLVELALMKMIPGETGLFQIQPAQSQLCLTIKVALISIKEESVTELHSLPASSLLRISTQLKLQGVELFDQKRPRDAFFKFGKALKYLILIDDKDNSRDPVLLRNKDELMTTLRNNLAGCHFSSSSNNWDAIISLCDKVLFRDVHNVKALYRRGCAFLEIQEYEKARSDFYQVKQLDPSNALIDSKLTSLHKKEVELNQKYSSAFRKMFA</sequence>
<dbReference type="SMART" id="SM00028">
    <property type="entry name" value="TPR"/>
    <property type="match status" value="1"/>
</dbReference>
<keyword evidence="3" id="KW-1185">Reference proteome</keyword>
<accession>A0A226DCV4</accession>
<evidence type="ECO:0000313" key="3">
    <source>
        <dbReference type="Proteomes" id="UP000198287"/>
    </source>
</evidence>
<feature type="repeat" description="TPR" evidence="1">
    <location>
        <begin position="253"/>
        <end position="286"/>
    </location>
</feature>
<dbReference type="OMA" id="WYVGTEW"/>
<evidence type="ECO:0000313" key="2">
    <source>
        <dbReference type="EMBL" id="OXA42768.1"/>
    </source>
</evidence>
<dbReference type="SUPFAM" id="SSF48452">
    <property type="entry name" value="TPR-like"/>
    <property type="match status" value="1"/>
</dbReference>
<dbReference type="Gene3D" id="1.25.40.10">
    <property type="entry name" value="Tetratricopeptide repeat domain"/>
    <property type="match status" value="1"/>
</dbReference>
<dbReference type="OrthoDB" id="433738at2759"/>
<keyword evidence="1" id="KW-0802">TPR repeat</keyword>
<evidence type="ECO:0000256" key="1">
    <source>
        <dbReference type="PROSITE-ProRule" id="PRU00339"/>
    </source>
</evidence>
<dbReference type="AlphaFoldDB" id="A0A226DCV4"/>
<organism evidence="2 3">
    <name type="scientific">Folsomia candida</name>
    <name type="common">Springtail</name>
    <dbReference type="NCBI Taxonomy" id="158441"/>
    <lineage>
        <taxon>Eukaryota</taxon>
        <taxon>Metazoa</taxon>
        <taxon>Ecdysozoa</taxon>
        <taxon>Arthropoda</taxon>
        <taxon>Hexapoda</taxon>
        <taxon>Collembola</taxon>
        <taxon>Entomobryomorpha</taxon>
        <taxon>Isotomoidea</taxon>
        <taxon>Isotomidae</taxon>
        <taxon>Proisotominae</taxon>
        <taxon>Folsomia</taxon>
    </lineage>
</organism>
<reference evidence="2 3" key="1">
    <citation type="submission" date="2015-12" db="EMBL/GenBank/DDBJ databases">
        <title>The genome of Folsomia candida.</title>
        <authorList>
            <person name="Faddeeva A."/>
            <person name="Derks M.F."/>
            <person name="Anvar Y."/>
            <person name="Smit S."/>
            <person name="Van Straalen N."/>
            <person name="Roelofs D."/>
        </authorList>
    </citation>
    <scope>NUCLEOTIDE SEQUENCE [LARGE SCALE GENOMIC DNA]</scope>
    <source>
        <strain evidence="2 3">VU population</strain>
        <tissue evidence="2">Whole body</tissue>
    </source>
</reference>
<dbReference type="InterPro" id="IPR050754">
    <property type="entry name" value="FKBP4/5/8-like"/>
</dbReference>
<dbReference type="PROSITE" id="PS50005">
    <property type="entry name" value="TPR"/>
    <property type="match status" value="1"/>
</dbReference>